<name>A0ACB9S3B6_9MYRT</name>
<sequence length="546" mass="62557">MFIYSNYDVPRSDLCRETVAVAVSDLHEFLTNMVVKRRVLWVGARWLCRRAGSSRSAAICVSLFHHVYVNRMDANRLGFKTWREMSKEERQPYLDQATKIDVACKEVLLREEGRADSVMVRRVDRIYERFDEGASIVLMGLKINQIPRMSQTFLYHRQQPTAHFGARQSTSLIGHMERYYHCCSCNSTTTSSRFLPHSKPFASKPNGRFFPSQLNSPPVWRRQGDCRGRLEIARSACGSGGEDSGFSIGPDKLFMQEAIGAEYGEGFETFRADGPLKVDVDFLNERLQEGFLQRIRYAMKPDEAYGLIFSWDNVVLDTHTLKLDAWKQLAIEEGRELPQDDEIQRPMRYASVDHYLQKMLWDESESETGRLKSRLAQLYCDNLLQIANPMEGLETWLDAVHTARIPCAIVSSLDRRNMVETLERMRLHKYFQVIVSEEDGMESIAHRFLSASLKLDRKPSKCVVFEDDPRGIAAAHNCTMMAIALIGTHPAYNLKQADLTVGGFNDLSVINLRRLFANKGAAFMDPQKQIIEKSPPKRKLRVDTIF</sequence>
<proteinExistence type="predicted"/>
<comment type="caution">
    <text evidence="1">The sequence shown here is derived from an EMBL/GenBank/DDBJ whole genome shotgun (WGS) entry which is preliminary data.</text>
</comment>
<organism evidence="1 2">
    <name type="scientific">Melastoma candidum</name>
    <dbReference type="NCBI Taxonomy" id="119954"/>
    <lineage>
        <taxon>Eukaryota</taxon>
        <taxon>Viridiplantae</taxon>
        <taxon>Streptophyta</taxon>
        <taxon>Embryophyta</taxon>
        <taxon>Tracheophyta</taxon>
        <taxon>Spermatophyta</taxon>
        <taxon>Magnoliopsida</taxon>
        <taxon>eudicotyledons</taxon>
        <taxon>Gunneridae</taxon>
        <taxon>Pentapetalae</taxon>
        <taxon>rosids</taxon>
        <taxon>malvids</taxon>
        <taxon>Myrtales</taxon>
        <taxon>Melastomataceae</taxon>
        <taxon>Melastomatoideae</taxon>
        <taxon>Melastomateae</taxon>
        <taxon>Melastoma</taxon>
    </lineage>
</organism>
<evidence type="ECO:0000313" key="1">
    <source>
        <dbReference type="EMBL" id="KAI4384576.1"/>
    </source>
</evidence>
<dbReference type="EMBL" id="CM042881">
    <property type="protein sequence ID" value="KAI4384576.1"/>
    <property type="molecule type" value="Genomic_DNA"/>
</dbReference>
<keyword evidence="2" id="KW-1185">Reference proteome</keyword>
<accession>A0ACB9S3B6</accession>
<dbReference type="Proteomes" id="UP001057402">
    <property type="component" value="Chromosome 2"/>
</dbReference>
<gene>
    <name evidence="1" type="ORF">MLD38_002707</name>
</gene>
<reference evidence="2" key="1">
    <citation type="journal article" date="2023" name="Front. Plant Sci.">
        <title>Chromosomal-level genome assembly of Melastoma candidum provides insights into trichome evolution.</title>
        <authorList>
            <person name="Zhong Y."/>
            <person name="Wu W."/>
            <person name="Sun C."/>
            <person name="Zou P."/>
            <person name="Liu Y."/>
            <person name="Dai S."/>
            <person name="Zhou R."/>
        </authorList>
    </citation>
    <scope>NUCLEOTIDE SEQUENCE [LARGE SCALE GENOMIC DNA]</scope>
</reference>
<evidence type="ECO:0000313" key="2">
    <source>
        <dbReference type="Proteomes" id="UP001057402"/>
    </source>
</evidence>
<protein>
    <submittedName>
        <fullName evidence="1">Uncharacterized protein</fullName>
    </submittedName>
</protein>